<evidence type="ECO:0000256" key="1">
    <source>
        <dbReference type="SAM" id="Phobius"/>
    </source>
</evidence>
<evidence type="ECO:0000313" key="2">
    <source>
        <dbReference type="EMBL" id="SFF87977.1"/>
    </source>
</evidence>
<organism evidence="2 3">
    <name type="scientific">Halobacillus alkaliphilus</name>
    <dbReference type="NCBI Taxonomy" id="396056"/>
    <lineage>
        <taxon>Bacteria</taxon>
        <taxon>Bacillati</taxon>
        <taxon>Bacillota</taxon>
        <taxon>Bacilli</taxon>
        <taxon>Bacillales</taxon>
        <taxon>Bacillaceae</taxon>
        <taxon>Halobacillus</taxon>
    </lineage>
</organism>
<keyword evidence="1" id="KW-1133">Transmembrane helix</keyword>
<sequence>MMCLDSGAIEQQVKGFFIEIQENSIYKPIKLILADGTSILVQNNPEFEFLTSTVLIDKIILSDDNGKLYSIKSNLNGLRFAKGEINYYEYLWYCKREIGIVIIILLVSFLVLISLGWILVKYLV</sequence>
<keyword evidence="3" id="KW-1185">Reference proteome</keyword>
<protein>
    <submittedName>
        <fullName evidence="2">Uncharacterized protein</fullName>
    </submittedName>
</protein>
<proteinExistence type="predicted"/>
<name>A0A1I2MEK7_9BACI</name>
<dbReference type="EMBL" id="FOOG01000012">
    <property type="protein sequence ID" value="SFF87977.1"/>
    <property type="molecule type" value="Genomic_DNA"/>
</dbReference>
<accession>A0A1I2MEK7</accession>
<dbReference type="Proteomes" id="UP000198897">
    <property type="component" value="Unassembled WGS sequence"/>
</dbReference>
<dbReference type="RefSeq" id="WP_089751678.1">
    <property type="nucleotide sequence ID" value="NZ_FOOG01000012.1"/>
</dbReference>
<reference evidence="3" key="1">
    <citation type="submission" date="2016-10" db="EMBL/GenBank/DDBJ databases">
        <authorList>
            <person name="Varghese N."/>
            <person name="Submissions S."/>
        </authorList>
    </citation>
    <scope>NUCLEOTIDE SEQUENCE [LARGE SCALE GENOMIC DNA]</scope>
    <source>
        <strain evidence="3">FP5</strain>
    </source>
</reference>
<keyword evidence="1" id="KW-0812">Transmembrane</keyword>
<keyword evidence="1" id="KW-0472">Membrane</keyword>
<dbReference type="AlphaFoldDB" id="A0A1I2MEK7"/>
<gene>
    <name evidence="2" type="ORF">SAMN05216353_1129</name>
</gene>
<dbReference type="OrthoDB" id="2427947at2"/>
<feature type="transmembrane region" description="Helical" evidence="1">
    <location>
        <begin position="98"/>
        <end position="120"/>
    </location>
</feature>
<evidence type="ECO:0000313" key="3">
    <source>
        <dbReference type="Proteomes" id="UP000198897"/>
    </source>
</evidence>